<dbReference type="Pfam" id="PF24737">
    <property type="entry name" value="DUF7688"/>
    <property type="match status" value="1"/>
</dbReference>
<name>A0A139KQW9_BACT4</name>
<evidence type="ECO:0000313" key="3">
    <source>
        <dbReference type="Proteomes" id="UP000500882"/>
    </source>
</evidence>
<dbReference type="InterPro" id="IPR056105">
    <property type="entry name" value="DUF7688"/>
</dbReference>
<accession>A0A139KQW9</accession>
<dbReference type="EMBL" id="AP022660">
    <property type="protein sequence ID" value="BCA51853.1"/>
    <property type="molecule type" value="Genomic_DNA"/>
</dbReference>
<sequence>MKQEIRQNGKTVLYSEDGCSIPMIFNNLVGKNLKGREYSDYIAFVAIPDMGFTYGKIAYYSDGNLIATGEIKP</sequence>
<reference evidence="2 3" key="1">
    <citation type="submission" date="2020-02" db="EMBL/GenBank/DDBJ databases">
        <title>Whole-genome sequencing and comparative analysis of the genomes of Bacteroides thetaiotaomicron and Escherichia coli isolated from a healthy resident in Vietnam.</title>
        <authorList>
            <person name="Mohsin M."/>
            <person name="Tanaka K."/>
            <person name="Kawahara R."/>
            <person name="Kondo S."/>
            <person name="Noguchi H."/>
            <person name="Motooka D."/>
            <person name="Nakamura S."/>
            <person name="Khong D.T."/>
            <person name="Nguyen T.N."/>
            <person name="Tran H.T."/>
            <person name="Yamamoto Y."/>
        </authorList>
    </citation>
    <scope>NUCLEOTIDE SEQUENCE [LARGE SCALE GENOMIC DNA]</scope>
    <source>
        <strain evidence="2 3">F9-2</strain>
    </source>
</reference>
<gene>
    <name evidence="2" type="ORF">BatF92_37950</name>
</gene>
<evidence type="ECO:0000313" key="2">
    <source>
        <dbReference type="EMBL" id="BCA51853.1"/>
    </source>
</evidence>
<evidence type="ECO:0000259" key="1">
    <source>
        <dbReference type="Pfam" id="PF24737"/>
    </source>
</evidence>
<organism evidence="2 3">
    <name type="scientific">Bacteroides thetaiotaomicron</name>
    <dbReference type="NCBI Taxonomy" id="818"/>
    <lineage>
        <taxon>Bacteria</taxon>
        <taxon>Pseudomonadati</taxon>
        <taxon>Bacteroidota</taxon>
        <taxon>Bacteroidia</taxon>
        <taxon>Bacteroidales</taxon>
        <taxon>Bacteroidaceae</taxon>
        <taxon>Bacteroides</taxon>
    </lineage>
</organism>
<dbReference type="AlphaFoldDB" id="A0A139KQW9"/>
<protein>
    <recommendedName>
        <fullName evidence="1">DUF7688 domain-containing protein</fullName>
    </recommendedName>
</protein>
<dbReference type="Proteomes" id="UP000500882">
    <property type="component" value="Chromosome"/>
</dbReference>
<feature type="domain" description="DUF7688" evidence="1">
    <location>
        <begin position="2"/>
        <end position="72"/>
    </location>
</feature>
<dbReference type="GeneID" id="69983908"/>
<proteinExistence type="predicted"/>
<dbReference type="RefSeq" id="WP_009041240.1">
    <property type="nucleotide sequence ID" value="NZ_AP022660.1"/>
</dbReference>